<dbReference type="AlphaFoldDB" id="A0A9D1J1F7"/>
<keyword evidence="1" id="KW-0812">Transmembrane</keyword>
<accession>A0A9D1J1F7</accession>
<evidence type="ECO:0000256" key="1">
    <source>
        <dbReference type="SAM" id="Phobius"/>
    </source>
</evidence>
<evidence type="ECO:0008006" key="4">
    <source>
        <dbReference type="Google" id="ProtNLM"/>
    </source>
</evidence>
<evidence type="ECO:0000313" key="3">
    <source>
        <dbReference type="Proteomes" id="UP000886785"/>
    </source>
</evidence>
<feature type="transmembrane region" description="Helical" evidence="1">
    <location>
        <begin position="6"/>
        <end position="25"/>
    </location>
</feature>
<protein>
    <recommendedName>
        <fullName evidence="4">DUF4405 domain-containing protein</fullName>
    </recommendedName>
</protein>
<keyword evidence="1" id="KW-0472">Membrane</keyword>
<proteinExistence type="predicted"/>
<feature type="transmembrane region" description="Helical" evidence="1">
    <location>
        <begin position="46"/>
        <end position="66"/>
    </location>
</feature>
<organism evidence="2 3">
    <name type="scientific">Candidatus Gallacutalibacter pullicola</name>
    <dbReference type="NCBI Taxonomy" id="2840830"/>
    <lineage>
        <taxon>Bacteria</taxon>
        <taxon>Bacillati</taxon>
        <taxon>Bacillota</taxon>
        <taxon>Clostridia</taxon>
        <taxon>Eubacteriales</taxon>
        <taxon>Candidatus Gallacutalibacter</taxon>
    </lineage>
</organism>
<feature type="transmembrane region" description="Helical" evidence="1">
    <location>
        <begin position="86"/>
        <end position="108"/>
    </location>
</feature>
<keyword evidence="1" id="KW-1133">Transmembrane helix</keyword>
<gene>
    <name evidence="2" type="ORF">IAA54_06985</name>
</gene>
<dbReference type="EMBL" id="DVHF01000080">
    <property type="protein sequence ID" value="HIR57397.1"/>
    <property type="molecule type" value="Genomic_DNA"/>
</dbReference>
<name>A0A9D1J1F7_9FIRM</name>
<dbReference type="Proteomes" id="UP000886785">
    <property type="component" value="Unassembled WGS sequence"/>
</dbReference>
<reference evidence="2" key="1">
    <citation type="submission" date="2020-10" db="EMBL/GenBank/DDBJ databases">
        <authorList>
            <person name="Gilroy R."/>
        </authorList>
    </citation>
    <scope>NUCLEOTIDE SEQUENCE</scope>
    <source>
        <strain evidence="2">ChiSjej1B19-7085</strain>
    </source>
</reference>
<reference evidence="2" key="2">
    <citation type="journal article" date="2021" name="PeerJ">
        <title>Extensive microbial diversity within the chicken gut microbiome revealed by metagenomics and culture.</title>
        <authorList>
            <person name="Gilroy R."/>
            <person name="Ravi A."/>
            <person name="Getino M."/>
            <person name="Pursley I."/>
            <person name="Horton D.L."/>
            <person name="Alikhan N.F."/>
            <person name="Baker D."/>
            <person name="Gharbi K."/>
            <person name="Hall N."/>
            <person name="Watson M."/>
            <person name="Adriaenssens E.M."/>
            <person name="Foster-Nyarko E."/>
            <person name="Jarju S."/>
            <person name="Secka A."/>
            <person name="Antonio M."/>
            <person name="Oren A."/>
            <person name="Chaudhuri R.R."/>
            <person name="La Ragione R."/>
            <person name="Hildebrand F."/>
            <person name="Pallen M.J."/>
        </authorList>
    </citation>
    <scope>NUCLEOTIDE SEQUENCE</scope>
    <source>
        <strain evidence="2">ChiSjej1B19-7085</strain>
    </source>
</reference>
<sequence>MLRLHMLSAYWGFLLMGVHIGLHWGMIMGMARRMFGVTKTSSIRSWVLRAVLVVICVFGIFSFGTHNLADYMFLRTQFVFFDMEQPLVLFLAEYLSMLGLWICVGWRLRRTAG</sequence>
<comment type="caution">
    <text evidence="2">The sequence shown here is derived from an EMBL/GenBank/DDBJ whole genome shotgun (WGS) entry which is preliminary data.</text>
</comment>
<evidence type="ECO:0000313" key="2">
    <source>
        <dbReference type="EMBL" id="HIR57397.1"/>
    </source>
</evidence>